<keyword evidence="2" id="KW-1185">Reference proteome</keyword>
<dbReference type="Proteomes" id="UP001501294">
    <property type="component" value="Unassembled WGS sequence"/>
</dbReference>
<comment type="caution">
    <text evidence="1">The sequence shown here is derived from an EMBL/GenBank/DDBJ whole genome shotgun (WGS) entry which is preliminary data.</text>
</comment>
<protein>
    <recommendedName>
        <fullName evidence="3">Anti sigma-E protein RseA N-terminal domain-containing protein</fullName>
    </recommendedName>
</protein>
<dbReference type="EMBL" id="BAABFU010000001">
    <property type="protein sequence ID" value="GAA4346255.1"/>
    <property type="molecule type" value="Genomic_DNA"/>
</dbReference>
<evidence type="ECO:0000313" key="1">
    <source>
        <dbReference type="EMBL" id="GAA4346255.1"/>
    </source>
</evidence>
<sequence>MNLTDEKLSAFIDNELPANEMDAIRDLIATDDSLVDRIAQLSFVDHAVSTTLHAIDDKPLPNSVHQLFETEQASASTSNVVPFPAMRKVATVLREHAAIAAVLVLAIGITVGTYFNTDTAEDVDWASVNQVLDNNLSDQTVSVNADWTMHLKTSFINTDNHYCRLFALSSTSSAHMNIACQQQGGWQLHSRIPYEPTQANDYQTASVDPTINQLIDSTIQGGFLNRAQEQEAINQKWKSQ</sequence>
<dbReference type="RefSeq" id="WP_223576937.1">
    <property type="nucleotide sequence ID" value="NZ_BAABFU010000001.1"/>
</dbReference>
<reference evidence="2" key="1">
    <citation type="journal article" date="2019" name="Int. J. Syst. Evol. Microbiol.">
        <title>The Global Catalogue of Microorganisms (GCM) 10K type strain sequencing project: providing services to taxonomists for standard genome sequencing and annotation.</title>
        <authorList>
            <consortium name="The Broad Institute Genomics Platform"/>
            <consortium name="The Broad Institute Genome Sequencing Center for Infectious Disease"/>
            <person name="Wu L."/>
            <person name="Ma J."/>
        </authorList>
    </citation>
    <scope>NUCLEOTIDE SEQUENCE [LARGE SCALE GENOMIC DNA]</scope>
    <source>
        <strain evidence="2">JCM 17727</strain>
    </source>
</reference>
<gene>
    <name evidence="1" type="ORF">GCM10023150_07460</name>
</gene>
<evidence type="ECO:0008006" key="3">
    <source>
        <dbReference type="Google" id="ProtNLM"/>
    </source>
</evidence>
<evidence type="ECO:0000313" key="2">
    <source>
        <dbReference type="Proteomes" id="UP001501294"/>
    </source>
</evidence>
<organism evidence="1 2">
    <name type="scientific">Kangiella taiwanensis</name>
    <dbReference type="NCBI Taxonomy" id="1079179"/>
    <lineage>
        <taxon>Bacteria</taxon>
        <taxon>Pseudomonadati</taxon>
        <taxon>Pseudomonadota</taxon>
        <taxon>Gammaproteobacteria</taxon>
        <taxon>Kangiellales</taxon>
        <taxon>Kangiellaceae</taxon>
        <taxon>Kangiella</taxon>
    </lineage>
</organism>
<name>A0ABP8HWN1_9GAMM</name>
<proteinExistence type="predicted"/>
<accession>A0ABP8HWN1</accession>